<dbReference type="CDD" id="cd07377">
    <property type="entry name" value="WHTH_GntR"/>
    <property type="match status" value="1"/>
</dbReference>
<dbReference type="Proteomes" id="UP000217103">
    <property type="component" value="Unassembled WGS sequence"/>
</dbReference>
<reference evidence="5 6" key="1">
    <citation type="submission" date="2016-10" db="EMBL/GenBank/DDBJ databases">
        <authorList>
            <person name="de Groot N.N."/>
        </authorList>
    </citation>
    <scope>NUCLEOTIDE SEQUENCE [LARGE SCALE GENOMIC DNA]</scope>
    <source>
        <strain evidence="5 6">DSM 43794</strain>
    </source>
</reference>
<dbReference type="EMBL" id="FNKK01000002">
    <property type="protein sequence ID" value="SDR12638.1"/>
    <property type="molecule type" value="Genomic_DNA"/>
</dbReference>
<dbReference type="AlphaFoldDB" id="A0A1H1GIB4"/>
<dbReference type="PANTHER" id="PTHR38445">
    <property type="entry name" value="HTH-TYPE TRANSCRIPTIONAL REPRESSOR YTRA"/>
    <property type="match status" value="1"/>
</dbReference>
<evidence type="ECO:0000256" key="2">
    <source>
        <dbReference type="ARBA" id="ARBA00023125"/>
    </source>
</evidence>
<sequence>MIVFRLDRTSGVATYLQLVHQVKHALRLGTLRPGDRLPTVREVVEQLAINPNTVAKAYRELEREGLVTGRPGLGTFVQRSIGGATLDRHVGLRRDLVAWVRRARAAGLDRDDLEALFATAVNDAWQEDIA</sequence>
<dbReference type="PANTHER" id="PTHR38445:SF7">
    <property type="entry name" value="GNTR-FAMILY TRANSCRIPTIONAL REGULATOR"/>
    <property type="match status" value="1"/>
</dbReference>
<keyword evidence="1" id="KW-0805">Transcription regulation</keyword>
<dbReference type="PROSITE" id="PS50949">
    <property type="entry name" value="HTH_GNTR"/>
    <property type="match status" value="1"/>
</dbReference>
<dbReference type="InterPro" id="IPR036388">
    <property type="entry name" value="WH-like_DNA-bd_sf"/>
</dbReference>
<dbReference type="SMART" id="SM00345">
    <property type="entry name" value="HTH_GNTR"/>
    <property type="match status" value="1"/>
</dbReference>
<dbReference type="InterPro" id="IPR000524">
    <property type="entry name" value="Tscrpt_reg_HTH_GntR"/>
</dbReference>
<name>A0A1H1GIB4_9ACTN</name>
<dbReference type="GO" id="GO:0003700">
    <property type="term" value="F:DNA-binding transcription factor activity"/>
    <property type="evidence" value="ECO:0007669"/>
    <property type="project" value="InterPro"/>
</dbReference>
<dbReference type="Pfam" id="PF00392">
    <property type="entry name" value="GntR"/>
    <property type="match status" value="1"/>
</dbReference>
<dbReference type="SUPFAM" id="SSF46785">
    <property type="entry name" value="Winged helix' DNA-binding domain"/>
    <property type="match status" value="1"/>
</dbReference>
<keyword evidence="6" id="KW-1185">Reference proteome</keyword>
<feature type="domain" description="HTH gntR-type" evidence="4">
    <location>
        <begin position="12"/>
        <end position="80"/>
    </location>
</feature>
<dbReference type="GO" id="GO:0003677">
    <property type="term" value="F:DNA binding"/>
    <property type="evidence" value="ECO:0007669"/>
    <property type="project" value="UniProtKB-KW"/>
</dbReference>
<evidence type="ECO:0000256" key="1">
    <source>
        <dbReference type="ARBA" id="ARBA00023015"/>
    </source>
</evidence>
<accession>A0A1H1GIB4</accession>
<dbReference type="OrthoDB" id="4307011at2"/>
<proteinExistence type="predicted"/>
<dbReference type="RefSeq" id="WP_093260298.1">
    <property type="nucleotide sequence ID" value="NZ_FNKK01000002.1"/>
</dbReference>
<gene>
    <name evidence="5" type="ORF">SAMN04489764_3595</name>
</gene>
<dbReference type="Gene3D" id="1.10.10.10">
    <property type="entry name" value="Winged helix-like DNA-binding domain superfamily/Winged helix DNA-binding domain"/>
    <property type="match status" value="1"/>
</dbReference>
<keyword evidence="3" id="KW-0804">Transcription</keyword>
<dbReference type="InterPro" id="IPR036390">
    <property type="entry name" value="WH_DNA-bd_sf"/>
</dbReference>
<dbReference type="STRING" id="35622.SAMN04489764_3595"/>
<evidence type="ECO:0000313" key="5">
    <source>
        <dbReference type="EMBL" id="SDR12638.1"/>
    </source>
</evidence>
<evidence type="ECO:0000313" key="6">
    <source>
        <dbReference type="Proteomes" id="UP000217103"/>
    </source>
</evidence>
<protein>
    <submittedName>
        <fullName evidence="5">GntR family transcriptional regulator</fullName>
    </submittedName>
</protein>
<evidence type="ECO:0000256" key="3">
    <source>
        <dbReference type="ARBA" id="ARBA00023163"/>
    </source>
</evidence>
<organism evidence="5 6">
    <name type="scientific">Thermostaphylospora chromogena</name>
    <dbReference type="NCBI Taxonomy" id="35622"/>
    <lineage>
        <taxon>Bacteria</taxon>
        <taxon>Bacillati</taxon>
        <taxon>Actinomycetota</taxon>
        <taxon>Actinomycetes</taxon>
        <taxon>Streptosporangiales</taxon>
        <taxon>Thermomonosporaceae</taxon>
        <taxon>Thermostaphylospora</taxon>
    </lineage>
</organism>
<keyword evidence="2" id="KW-0238">DNA-binding</keyword>
<evidence type="ECO:0000259" key="4">
    <source>
        <dbReference type="PROSITE" id="PS50949"/>
    </source>
</evidence>